<dbReference type="UniPathway" id="UPA00124"/>
<keyword evidence="9" id="KW-1185">Reference proteome</keyword>
<protein>
    <recommendedName>
        <fullName evidence="4 7">dTDP-4-dehydrorhamnose 3,5-epimerase</fullName>
        <ecNumber evidence="3 7">5.1.3.13</ecNumber>
    </recommendedName>
    <alternativeName>
        <fullName evidence="7">Thymidine diphospho-4-keto-rhamnose 3,5-epimerase</fullName>
    </alternativeName>
</protein>
<dbReference type="InterPro" id="IPR000888">
    <property type="entry name" value="RmlC-like"/>
</dbReference>
<comment type="catalytic activity">
    <reaction evidence="1 7">
        <text>dTDP-4-dehydro-6-deoxy-alpha-D-glucose = dTDP-4-dehydro-beta-L-rhamnose</text>
        <dbReference type="Rhea" id="RHEA:16969"/>
        <dbReference type="ChEBI" id="CHEBI:57649"/>
        <dbReference type="ChEBI" id="CHEBI:62830"/>
        <dbReference type="EC" id="5.1.3.13"/>
    </reaction>
</comment>
<dbReference type="NCBIfam" id="TIGR01221">
    <property type="entry name" value="rmlC"/>
    <property type="match status" value="1"/>
</dbReference>
<dbReference type="GO" id="GO:0019305">
    <property type="term" value="P:dTDP-rhamnose biosynthetic process"/>
    <property type="evidence" value="ECO:0007669"/>
    <property type="project" value="UniProtKB-UniRule"/>
</dbReference>
<dbReference type="GO" id="GO:0000271">
    <property type="term" value="P:polysaccharide biosynthetic process"/>
    <property type="evidence" value="ECO:0007669"/>
    <property type="project" value="TreeGrafter"/>
</dbReference>
<gene>
    <name evidence="8" type="primary">rmlC</name>
    <name evidence="8" type="ORF">CA54_30830</name>
</gene>
<feature type="active site" description="Proton acceptor" evidence="5">
    <location>
        <position position="61"/>
    </location>
</feature>
<dbReference type="Gene3D" id="2.60.120.10">
    <property type="entry name" value="Jelly Rolls"/>
    <property type="match status" value="1"/>
</dbReference>
<evidence type="ECO:0000313" key="9">
    <source>
        <dbReference type="Proteomes" id="UP000320735"/>
    </source>
</evidence>
<dbReference type="RefSeq" id="WP_146371455.1">
    <property type="nucleotide sequence ID" value="NZ_SJPP01000001.1"/>
</dbReference>
<dbReference type="PANTHER" id="PTHR21047">
    <property type="entry name" value="DTDP-6-DEOXY-D-GLUCOSE-3,5 EPIMERASE"/>
    <property type="match status" value="1"/>
</dbReference>
<dbReference type="GO" id="GO:0008830">
    <property type="term" value="F:dTDP-4-dehydrorhamnose 3,5-epimerase activity"/>
    <property type="evidence" value="ECO:0007669"/>
    <property type="project" value="UniProtKB-UniRule"/>
</dbReference>
<comment type="function">
    <text evidence="2 7">Catalyzes the epimerization of the C3' and C5'positions of dTDP-6-deoxy-D-xylo-4-hexulose, forming dTDP-6-deoxy-L-lyxo-4-hexulose.</text>
</comment>
<evidence type="ECO:0000256" key="3">
    <source>
        <dbReference type="ARBA" id="ARBA00012098"/>
    </source>
</evidence>
<dbReference type="AlphaFoldDB" id="A0A5C6BPU1"/>
<keyword evidence="7 8" id="KW-0413">Isomerase</keyword>
<dbReference type="EC" id="5.1.3.13" evidence="3 7"/>
<name>A0A5C6BPU1_9PLAN</name>
<dbReference type="PANTHER" id="PTHR21047:SF2">
    <property type="entry name" value="THYMIDINE DIPHOSPHO-4-KETO-RHAMNOSE 3,5-EPIMERASE"/>
    <property type="match status" value="1"/>
</dbReference>
<sequence length="185" mass="20959">MEFRETALSGMYLILPRVFEDPRGFFMETYHQAKFAAAGIPAVFVQDNHSRSSRGTLRGLHYQIQHAQGKLVRCVRGEIYDVGVDLRRDSPTFGQSVGEILSEENKRQLYVPPGFAHGFCVVSEIAEVTYKCTDLYHPEFERSLLWNDPQLGIEWPIEEPTLSPKDEAGVLLANAECYESSSDLK</sequence>
<feature type="site" description="Participates in a stacking interaction with the thymidine ring of dTDP-4-oxo-6-deoxyglucose" evidence="6">
    <location>
        <position position="136"/>
    </location>
</feature>
<dbReference type="CDD" id="cd00438">
    <property type="entry name" value="cupin_RmlC"/>
    <property type="match status" value="1"/>
</dbReference>
<proteinExistence type="inferred from homology"/>
<evidence type="ECO:0000256" key="4">
    <source>
        <dbReference type="ARBA" id="ARBA00019595"/>
    </source>
</evidence>
<organism evidence="8 9">
    <name type="scientific">Symmachiella macrocystis</name>
    <dbReference type="NCBI Taxonomy" id="2527985"/>
    <lineage>
        <taxon>Bacteria</taxon>
        <taxon>Pseudomonadati</taxon>
        <taxon>Planctomycetota</taxon>
        <taxon>Planctomycetia</taxon>
        <taxon>Planctomycetales</taxon>
        <taxon>Planctomycetaceae</taxon>
        <taxon>Symmachiella</taxon>
    </lineage>
</organism>
<dbReference type="InterPro" id="IPR011051">
    <property type="entry name" value="RmlC_Cupin_sf"/>
</dbReference>
<dbReference type="OrthoDB" id="9800680at2"/>
<dbReference type="Proteomes" id="UP000320735">
    <property type="component" value="Unassembled WGS sequence"/>
</dbReference>
<feature type="active site" description="Proton donor" evidence="5">
    <location>
        <position position="130"/>
    </location>
</feature>
<dbReference type="GO" id="GO:0005829">
    <property type="term" value="C:cytosol"/>
    <property type="evidence" value="ECO:0007669"/>
    <property type="project" value="TreeGrafter"/>
</dbReference>
<comment type="pathway">
    <text evidence="7">Carbohydrate biosynthesis; dTDP-L-rhamnose biosynthesis.</text>
</comment>
<accession>A0A5C6BPU1</accession>
<dbReference type="Pfam" id="PF00908">
    <property type="entry name" value="dTDP_sugar_isom"/>
    <property type="match status" value="1"/>
</dbReference>
<comment type="similarity">
    <text evidence="7">Belongs to the dTDP-4-dehydrorhamnose 3,5-epimerase family.</text>
</comment>
<evidence type="ECO:0000256" key="6">
    <source>
        <dbReference type="PIRSR" id="PIRSR600888-3"/>
    </source>
</evidence>
<dbReference type="EMBL" id="SJPP01000001">
    <property type="protein sequence ID" value="TWU14240.1"/>
    <property type="molecule type" value="Genomic_DNA"/>
</dbReference>
<evidence type="ECO:0000256" key="1">
    <source>
        <dbReference type="ARBA" id="ARBA00001298"/>
    </source>
</evidence>
<reference evidence="8 9" key="1">
    <citation type="submission" date="2019-02" db="EMBL/GenBank/DDBJ databases">
        <title>Deep-cultivation of Planctomycetes and their phenomic and genomic characterization uncovers novel biology.</title>
        <authorList>
            <person name="Wiegand S."/>
            <person name="Jogler M."/>
            <person name="Boedeker C."/>
            <person name="Pinto D."/>
            <person name="Vollmers J."/>
            <person name="Rivas-Marin E."/>
            <person name="Kohn T."/>
            <person name="Peeters S.H."/>
            <person name="Heuer A."/>
            <person name="Rast P."/>
            <person name="Oberbeckmann S."/>
            <person name="Bunk B."/>
            <person name="Jeske O."/>
            <person name="Meyerdierks A."/>
            <person name="Storesund J.E."/>
            <person name="Kallscheuer N."/>
            <person name="Luecker S."/>
            <person name="Lage O.M."/>
            <person name="Pohl T."/>
            <person name="Merkel B.J."/>
            <person name="Hornburger P."/>
            <person name="Mueller R.-W."/>
            <person name="Bruemmer F."/>
            <person name="Labrenz M."/>
            <person name="Spormann A.M."/>
            <person name="Op Den Camp H."/>
            <person name="Overmann J."/>
            <person name="Amann R."/>
            <person name="Jetten M.S.M."/>
            <person name="Mascher T."/>
            <person name="Medema M.H."/>
            <person name="Devos D.P."/>
            <person name="Kaster A.-K."/>
            <person name="Ovreas L."/>
            <person name="Rohde M."/>
            <person name="Galperin M.Y."/>
            <person name="Jogler C."/>
        </authorList>
    </citation>
    <scope>NUCLEOTIDE SEQUENCE [LARGE SCALE GENOMIC DNA]</scope>
    <source>
        <strain evidence="8 9">CA54</strain>
    </source>
</reference>
<evidence type="ECO:0000256" key="7">
    <source>
        <dbReference type="RuleBase" id="RU364069"/>
    </source>
</evidence>
<evidence type="ECO:0000256" key="5">
    <source>
        <dbReference type="PIRSR" id="PIRSR600888-1"/>
    </source>
</evidence>
<comment type="caution">
    <text evidence="8">The sequence shown here is derived from an EMBL/GenBank/DDBJ whole genome shotgun (WGS) entry which is preliminary data.</text>
</comment>
<dbReference type="InterPro" id="IPR014710">
    <property type="entry name" value="RmlC-like_jellyroll"/>
</dbReference>
<evidence type="ECO:0000313" key="8">
    <source>
        <dbReference type="EMBL" id="TWU14240.1"/>
    </source>
</evidence>
<comment type="subunit">
    <text evidence="7">Homodimer.</text>
</comment>
<evidence type="ECO:0000256" key="2">
    <source>
        <dbReference type="ARBA" id="ARBA00001997"/>
    </source>
</evidence>
<dbReference type="SUPFAM" id="SSF51182">
    <property type="entry name" value="RmlC-like cupins"/>
    <property type="match status" value="1"/>
</dbReference>